<evidence type="ECO:0000313" key="9">
    <source>
        <dbReference type="Proteomes" id="UP000239907"/>
    </source>
</evidence>
<keyword evidence="3" id="KW-1134">Transmembrane beta strand</keyword>
<dbReference type="RefSeq" id="WP_105043875.1">
    <property type="nucleotide sequence ID" value="NZ_MQWA01000001.1"/>
</dbReference>
<evidence type="ECO:0000256" key="7">
    <source>
        <dbReference type="ARBA" id="ARBA00023237"/>
    </source>
</evidence>
<dbReference type="Proteomes" id="UP000239907">
    <property type="component" value="Unassembled WGS sequence"/>
</dbReference>
<comment type="subcellular location">
    <subcellularLocation>
        <location evidence="1">Cell outer membrane</location>
        <topology evidence="1">Multi-pass membrane protein</topology>
    </subcellularLocation>
</comment>
<keyword evidence="7" id="KW-0998">Cell outer membrane</keyword>
<keyword evidence="9" id="KW-1185">Reference proteome</keyword>
<protein>
    <recommendedName>
        <fullName evidence="10">Aromatic hydrocarbon degradation protein</fullName>
    </recommendedName>
</protein>
<dbReference type="GO" id="GO:0015483">
    <property type="term" value="F:long-chain fatty acid transporting porin activity"/>
    <property type="evidence" value="ECO:0007669"/>
    <property type="project" value="TreeGrafter"/>
</dbReference>
<dbReference type="GO" id="GO:0009279">
    <property type="term" value="C:cell outer membrane"/>
    <property type="evidence" value="ECO:0007669"/>
    <property type="project" value="UniProtKB-SubCell"/>
</dbReference>
<keyword evidence="6" id="KW-0472">Membrane</keyword>
<reference evidence="8 9" key="1">
    <citation type="submission" date="2016-12" db="EMBL/GenBank/DDBJ databases">
        <title>Study of bacterial adaptation to deep sea.</title>
        <authorList>
            <person name="Song J."/>
            <person name="Yoshizawa S."/>
            <person name="Kogure K."/>
        </authorList>
    </citation>
    <scope>NUCLEOTIDE SEQUENCE [LARGE SCALE GENOMIC DNA]</scope>
    <source>
        <strain evidence="8 9">SAORIC-165</strain>
    </source>
</reference>
<keyword evidence="4" id="KW-0812">Transmembrane</keyword>
<organism evidence="8 9">
    <name type="scientific">Rubritalea profundi</name>
    <dbReference type="NCBI Taxonomy" id="1658618"/>
    <lineage>
        <taxon>Bacteria</taxon>
        <taxon>Pseudomonadati</taxon>
        <taxon>Verrucomicrobiota</taxon>
        <taxon>Verrucomicrobiia</taxon>
        <taxon>Verrucomicrobiales</taxon>
        <taxon>Rubritaleaceae</taxon>
        <taxon>Rubritalea</taxon>
    </lineage>
</organism>
<keyword evidence="5" id="KW-0732">Signal</keyword>
<evidence type="ECO:0000313" key="8">
    <source>
        <dbReference type="EMBL" id="PQJ29374.1"/>
    </source>
</evidence>
<dbReference type="PANTHER" id="PTHR35093:SF8">
    <property type="entry name" value="OUTER MEMBRANE PROTEIN NMB0088-RELATED"/>
    <property type="match status" value="1"/>
</dbReference>
<evidence type="ECO:0000256" key="4">
    <source>
        <dbReference type="ARBA" id="ARBA00022692"/>
    </source>
</evidence>
<dbReference type="EMBL" id="MQWA01000001">
    <property type="protein sequence ID" value="PQJ29374.1"/>
    <property type="molecule type" value="Genomic_DNA"/>
</dbReference>
<sequence>MTPPPIFIPFILMTTSSLSLGAGYQLQERSTSGLGRAFAGEAAIAEDASAIATNASSMLLLDGTQFSTGFSYLAPDVEVTGTFNGTPAKDVGPAQSALIPYAYLSHRINQDLAVGFALHSRFGLSTDYSDSFSATSLANKSEITTYYLSPKAAYQINQCWSIGAGFDAVYVDSTLTNSVPNSSQIEGGATILDVEGDDWAYGFNLGTMFQLNDKTRFGLAYYSKIDFELEGTVKTDTGFPGVLPPGSTTNATAGSTLPQSIELSGYHELNEQWNLHASFTWTDWSTFDELLIKTANANLPATAENWKDVYRIAAGVTYKHDDNWTFRTGIAFDESPVSSAEYRTLRIPDSERLWLSAGTTYKINEKYSVDFGFTHIFAKTVDLAESTAGGSFDGTSSGNVNILGLSFNGRF</sequence>
<evidence type="ECO:0008006" key="10">
    <source>
        <dbReference type="Google" id="ProtNLM"/>
    </source>
</evidence>
<evidence type="ECO:0000256" key="6">
    <source>
        <dbReference type="ARBA" id="ARBA00023136"/>
    </source>
</evidence>
<evidence type="ECO:0000256" key="2">
    <source>
        <dbReference type="ARBA" id="ARBA00008163"/>
    </source>
</evidence>
<dbReference type="SUPFAM" id="SSF56935">
    <property type="entry name" value="Porins"/>
    <property type="match status" value="1"/>
</dbReference>
<dbReference type="PANTHER" id="PTHR35093">
    <property type="entry name" value="OUTER MEMBRANE PROTEIN NMB0088-RELATED"/>
    <property type="match status" value="1"/>
</dbReference>
<dbReference type="Gene3D" id="2.40.160.60">
    <property type="entry name" value="Outer membrane protein transport protein (OMPP1/FadL/TodX)"/>
    <property type="match status" value="1"/>
</dbReference>
<evidence type="ECO:0000256" key="3">
    <source>
        <dbReference type="ARBA" id="ARBA00022452"/>
    </source>
</evidence>
<evidence type="ECO:0000256" key="1">
    <source>
        <dbReference type="ARBA" id="ARBA00004571"/>
    </source>
</evidence>
<name>A0A2S7U4Q6_9BACT</name>
<dbReference type="Pfam" id="PF03349">
    <property type="entry name" value="Toluene_X"/>
    <property type="match status" value="1"/>
</dbReference>
<accession>A0A2S7U4Q6</accession>
<comment type="caution">
    <text evidence="8">The sequence shown here is derived from an EMBL/GenBank/DDBJ whole genome shotgun (WGS) entry which is preliminary data.</text>
</comment>
<comment type="similarity">
    <text evidence="2">Belongs to the OmpP1/FadL family.</text>
</comment>
<dbReference type="AlphaFoldDB" id="A0A2S7U4Q6"/>
<evidence type="ECO:0000256" key="5">
    <source>
        <dbReference type="ARBA" id="ARBA00022729"/>
    </source>
</evidence>
<gene>
    <name evidence="8" type="ORF">BSZ32_13345</name>
</gene>
<proteinExistence type="inferred from homology"/>
<dbReference type="InterPro" id="IPR005017">
    <property type="entry name" value="OMPP1/FadL/TodX"/>
</dbReference>
<dbReference type="OrthoDB" id="19849at2"/>